<dbReference type="EC" id="2.7.13.3" evidence="3"/>
<keyword evidence="7" id="KW-0418">Kinase</keyword>
<comment type="catalytic activity">
    <reaction evidence="1">
        <text>ATP + protein L-histidine = ADP + protein N-phospho-L-histidine.</text>
        <dbReference type="EC" id="2.7.13.3"/>
    </reaction>
</comment>
<keyword evidence="11" id="KW-0472">Membrane</keyword>
<accession>C9YU99</accession>
<feature type="region of interest" description="Disordered" evidence="10">
    <location>
        <begin position="679"/>
        <end position="754"/>
    </location>
</feature>
<evidence type="ECO:0000259" key="12">
    <source>
        <dbReference type="PROSITE" id="PS50885"/>
    </source>
</evidence>
<dbReference type="EMBL" id="FN554889">
    <property type="protein sequence ID" value="CBG67671.1"/>
    <property type="molecule type" value="Genomic_DNA"/>
</dbReference>
<dbReference type="PANTHER" id="PTHR45436">
    <property type="entry name" value="SENSOR HISTIDINE KINASE YKOH"/>
    <property type="match status" value="1"/>
</dbReference>
<feature type="domain" description="HAMP" evidence="12">
    <location>
        <begin position="412"/>
        <end position="441"/>
    </location>
</feature>
<keyword evidence="9" id="KW-0902">Two-component regulatory system</keyword>
<dbReference type="SMART" id="SM00304">
    <property type="entry name" value="HAMP"/>
    <property type="match status" value="1"/>
</dbReference>
<gene>
    <name evidence="13" type="ordered locus">SCAB_4681</name>
</gene>
<evidence type="ECO:0000256" key="6">
    <source>
        <dbReference type="ARBA" id="ARBA00022692"/>
    </source>
</evidence>
<reference evidence="13 14" key="1">
    <citation type="journal article" date="2010" name="Mol. Plant Microbe Interact.">
        <title>Streptomyces scabies 87-22 contains a coronafacic acid-like biosynthetic cluster that contributes to plant-microbe interactions.</title>
        <authorList>
            <person name="Bignell D.R."/>
            <person name="Seipke R.F."/>
            <person name="Huguet-Tapia J.C."/>
            <person name="Chambers A.H."/>
            <person name="Parry R.J."/>
            <person name="Loria R."/>
        </authorList>
    </citation>
    <scope>NUCLEOTIDE SEQUENCE [LARGE SCALE GENOMIC DNA]</scope>
    <source>
        <strain evidence="13 14">87.22</strain>
    </source>
</reference>
<protein>
    <recommendedName>
        <fullName evidence="3">histidine kinase</fullName>
        <ecNumber evidence="3">2.7.13.3</ecNumber>
    </recommendedName>
</protein>
<keyword evidence="8 11" id="KW-1133">Transmembrane helix</keyword>
<comment type="subcellular location">
    <subcellularLocation>
        <location evidence="2">Membrane</location>
    </subcellularLocation>
</comment>
<dbReference type="KEGG" id="scb:SCAB_4681"/>
<evidence type="ECO:0000256" key="5">
    <source>
        <dbReference type="ARBA" id="ARBA00022679"/>
    </source>
</evidence>
<sequence length="857" mass="91735">MTAEQHTPKETSVPANTVERPPGHRDRTSPFRRKTGSVLARWPFRRKLNVLVVAPVAVVGVLLAVGVGGQMEQARDAGRIAELVRDSEQVTKLINDVQAEHRLALLLSVQYEAARPGAARPPTAAYREAQQATDAQVGAVRAAFGASLPAAEKQALGYITGLDVLREKLGRDYVPAANIDPAYAAAVGYLIDGIGLDRFSVNSTSSASSVTSLLDAILRADAAHAAFESAVFSAQTRDANALTEYTRAAGAHELFVHQSDRFGRMAAPAQVLRMAGIERGAEQNDITSQFAELQIDPSALQSQSPRELRAKISAGERQAETRLAITRTLIDETAAQADAASADALRKAWILLGVALLGFAVWLAFCVLVRRSVVRPLVALTGSARQVVEAADEELARVADDELADTTPFSPRPIPVPVRDEIGELAEAFNRVQDTAAALLERQVLSRRNIAEMFGNVGRRVSNLTTRQLLLIDAVEREETDPDLLDRLYRIDHIAVRLQRNADSLMLLAGIRETDVEARPITLADVIRSGLGRIEGYQRVSLRSETDITVGPDITGDLTLLLAELMENAVAFSPSDSPVEVVVRPGTDVTRDGGALVEIIDHGLGMSAERLAEENARLVRRERLDLVPTKVLGLFVVGSLARHLDLRVTLSRTPGGGVTSTVLIPAALLLAMSPVDAAPPAAGRGRTTREFAPHTAAPPSAATATATALERRPVAPSPEGELPRRVPLRARTARAEAPDTASPPTTARPLRRRVRGATLTATAAERTVPTVRQPADAEAVRAELDEFEAAVRRAEQDSAVRDSAVRDSAVRDSAVRDSAVRGGAAQDSAAHLGGEPPNPARTTATRENPRRPEGDGQ</sequence>
<dbReference type="GO" id="GO:0004673">
    <property type="term" value="F:protein histidine kinase activity"/>
    <property type="evidence" value="ECO:0007669"/>
    <property type="project" value="UniProtKB-EC"/>
</dbReference>
<dbReference type="eggNOG" id="COG4251">
    <property type="taxonomic scope" value="Bacteria"/>
</dbReference>
<feature type="transmembrane region" description="Helical" evidence="11">
    <location>
        <begin position="48"/>
        <end position="69"/>
    </location>
</feature>
<keyword evidence="6 11" id="KW-0812">Transmembrane</keyword>
<dbReference type="HOGENOM" id="CLU_008825_0_0_11"/>
<evidence type="ECO:0000256" key="8">
    <source>
        <dbReference type="ARBA" id="ARBA00022989"/>
    </source>
</evidence>
<dbReference type="AlphaFoldDB" id="C9YU99"/>
<keyword evidence="4" id="KW-0597">Phosphoprotein</keyword>
<feature type="compositionally biased region" description="Low complexity" evidence="10">
    <location>
        <begin position="693"/>
        <end position="708"/>
    </location>
</feature>
<dbReference type="PROSITE" id="PS50885">
    <property type="entry name" value="HAMP"/>
    <property type="match status" value="1"/>
</dbReference>
<name>C9YU99_STRSW</name>
<dbReference type="InterPro" id="IPR036890">
    <property type="entry name" value="HATPase_C_sf"/>
</dbReference>
<evidence type="ECO:0000256" key="1">
    <source>
        <dbReference type="ARBA" id="ARBA00000085"/>
    </source>
</evidence>
<dbReference type="Gene3D" id="3.30.565.10">
    <property type="entry name" value="Histidine kinase-like ATPase, C-terminal domain"/>
    <property type="match status" value="1"/>
</dbReference>
<dbReference type="Pfam" id="PF00672">
    <property type="entry name" value="HAMP"/>
    <property type="match status" value="1"/>
</dbReference>
<dbReference type="Proteomes" id="UP000001444">
    <property type="component" value="Chromosome"/>
</dbReference>
<dbReference type="CDD" id="cd06225">
    <property type="entry name" value="HAMP"/>
    <property type="match status" value="1"/>
</dbReference>
<evidence type="ECO:0000313" key="13">
    <source>
        <dbReference type="EMBL" id="CBG67671.1"/>
    </source>
</evidence>
<evidence type="ECO:0000256" key="2">
    <source>
        <dbReference type="ARBA" id="ARBA00004370"/>
    </source>
</evidence>
<dbReference type="InterPro" id="IPR050428">
    <property type="entry name" value="TCS_sensor_his_kinase"/>
</dbReference>
<dbReference type="Gene3D" id="6.10.340.10">
    <property type="match status" value="1"/>
</dbReference>
<organism evidence="13 14">
    <name type="scientific">Streptomyces scabiei (strain 87.22)</name>
    <dbReference type="NCBI Taxonomy" id="680198"/>
    <lineage>
        <taxon>Bacteria</taxon>
        <taxon>Bacillati</taxon>
        <taxon>Actinomycetota</taxon>
        <taxon>Actinomycetes</taxon>
        <taxon>Kitasatosporales</taxon>
        <taxon>Streptomycetaceae</taxon>
        <taxon>Streptomyces</taxon>
    </lineage>
</organism>
<proteinExistence type="predicted"/>
<keyword evidence="5" id="KW-0808">Transferase</keyword>
<evidence type="ECO:0000256" key="10">
    <source>
        <dbReference type="SAM" id="MobiDB-lite"/>
    </source>
</evidence>
<feature type="compositionally biased region" description="Basic and acidic residues" evidence="10">
    <location>
        <begin position="794"/>
        <end position="819"/>
    </location>
</feature>
<evidence type="ECO:0000256" key="7">
    <source>
        <dbReference type="ARBA" id="ARBA00022777"/>
    </source>
</evidence>
<evidence type="ECO:0000256" key="9">
    <source>
        <dbReference type="ARBA" id="ARBA00023012"/>
    </source>
</evidence>
<feature type="region of interest" description="Disordered" evidence="10">
    <location>
        <begin position="1"/>
        <end position="34"/>
    </location>
</feature>
<dbReference type="InterPro" id="IPR003660">
    <property type="entry name" value="HAMP_dom"/>
</dbReference>
<dbReference type="SMART" id="SM00387">
    <property type="entry name" value="HATPase_c"/>
    <property type="match status" value="1"/>
</dbReference>
<dbReference type="Pfam" id="PF02518">
    <property type="entry name" value="HATPase_c"/>
    <property type="match status" value="1"/>
</dbReference>
<dbReference type="InterPro" id="IPR003594">
    <property type="entry name" value="HATPase_dom"/>
</dbReference>
<evidence type="ECO:0000313" key="14">
    <source>
        <dbReference type="Proteomes" id="UP000001444"/>
    </source>
</evidence>
<feature type="region of interest" description="Disordered" evidence="10">
    <location>
        <begin position="794"/>
        <end position="857"/>
    </location>
</feature>
<dbReference type="SUPFAM" id="SSF55874">
    <property type="entry name" value="ATPase domain of HSP90 chaperone/DNA topoisomerase II/histidine kinase"/>
    <property type="match status" value="1"/>
</dbReference>
<evidence type="ECO:0000256" key="3">
    <source>
        <dbReference type="ARBA" id="ARBA00012438"/>
    </source>
</evidence>
<evidence type="ECO:0000256" key="4">
    <source>
        <dbReference type="ARBA" id="ARBA00022553"/>
    </source>
</evidence>
<evidence type="ECO:0000256" key="11">
    <source>
        <dbReference type="SAM" id="Phobius"/>
    </source>
</evidence>
<dbReference type="GO" id="GO:0005886">
    <property type="term" value="C:plasma membrane"/>
    <property type="evidence" value="ECO:0007669"/>
    <property type="project" value="TreeGrafter"/>
</dbReference>
<dbReference type="GO" id="GO:0000160">
    <property type="term" value="P:phosphorelay signal transduction system"/>
    <property type="evidence" value="ECO:0007669"/>
    <property type="project" value="UniProtKB-KW"/>
</dbReference>
<keyword evidence="14" id="KW-1185">Reference proteome</keyword>
<dbReference type="PANTHER" id="PTHR45436:SF5">
    <property type="entry name" value="SENSOR HISTIDINE KINASE TRCS"/>
    <property type="match status" value="1"/>
</dbReference>
<feature type="compositionally biased region" description="Basic and acidic residues" evidence="10">
    <location>
        <begin position="847"/>
        <end position="857"/>
    </location>
</feature>
<dbReference type="STRING" id="680198.SCAB_4681"/>